<organism evidence="2 3">
    <name type="scientific">Diploptera punctata</name>
    <name type="common">Pacific beetle cockroach</name>
    <dbReference type="NCBI Taxonomy" id="6984"/>
    <lineage>
        <taxon>Eukaryota</taxon>
        <taxon>Metazoa</taxon>
        <taxon>Ecdysozoa</taxon>
        <taxon>Arthropoda</taxon>
        <taxon>Hexapoda</taxon>
        <taxon>Insecta</taxon>
        <taxon>Pterygota</taxon>
        <taxon>Neoptera</taxon>
        <taxon>Polyneoptera</taxon>
        <taxon>Dictyoptera</taxon>
        <taxon>Blattodea</taxon>
        <taxon>Blaberoidea</taxon>
        <taxon>Blaberidae</taxon>
        <taxon>Diplopterinae</taxon>
        <taxon>Diploptera</taxon>
    </lineage>
</organism>
<evidence type="ECO:0000313" key="3">
    <source>
        <dbReference type="Proteomes" id="UP001233999"/>
    </source>
</evidence>
<dbReference type="Proteomes" id="UP001233999">
    <property type="component" value="Unassembled WGS sequence"/>
</dbReference>
<evidence type="ECO:0000313" key="2">
    <source>
        <dbReference type="EMBL" id="KAJ9595988.1"/>
    </source>
</evidence>
<feature type="region of interest" description="Disordered" evidence="1">
    <location>
        <begin position="1"/>
        <end position="56"/>
    </location>
</feature>
<proteinExistence type="predicted"/>
<reference evidence="2" key="2">
    <citation type="submission" date="2023-05" db="EMBL/GenBank/DDBJ databases">
        <authorList>
            <person name="Fouks B."/>
        </authorList>
    </citation>
    <scope>NUCLEOTIDE SEQUENCE</scope>
    <source>
        <strain evidence="2">Stay&amp;Tobe</strain>
        <tissue evidence="2">Testes</tissue>
    </source>
</reference>
<dbReference type="AlphaFoldDB" id="A0AAD8ADM0"/>
<name>A0AAD8ADM0_DIPPU</name>
<gene>
    <name evidence="2" type="ORF">L9F63_012809</name>
</gene>
<evidence type="ECO:0000256" key="1">
    <source>
        <dbReference type="SAM" id="MobiDB-lite"/>
    </source>
</evidence>
<reference evidence="2" key="1">
    <citation type="journal article" date="2023" name="IScience">
        <title>Live-bearing cockroach genome reveals convergent evolutionary mechanisms linked to viviparity in insects and beyond.</title>
        <authorList>
            <person name="Fouks B."/>
            <person name="Harrison M.C."/>
            <person name="Mikhailova A.A."/>
            <person name="Marchal E."/>
            <person name="English S."/>
            <person name="Carruthers M."/>
            <person name="Jennings E.C."/>
            <person name="Chiamaka E.L."/>
            <person name="Frigard R.A."/>
            <person name="Pippel M."/>
            <person name="Attardo G.M."/>
            <person name="Benoit J.B."/>
            <person name="Bornberg-Bauer E."/>
            <person name="Tobe S.S."/>
        </authorList>
    </citation>
    <scope>NUCLEOTIDE SEQUENCE</scope>
    <source>
        <strain evidence="2">Stay&amp;Tobe</strain>
    </source>
</reference>
<dbReference type="EMBL" id="JASPKZ010002300">
    <property type="protein sequence ID" value="KAJ9595988.1"/>
    <property type="molecule type" value="Genomic_DNA"/>
</dbReference>
<feature type="compositionally biased region" description="Low complexity" evidence="1">
    <location>
        <begin position="17"/>
        <end position="56"/>
    </location>
</feature>
<sequence length="56" mass="6210">ARKRPIPYHRPTPPTPSSLSSRRTWSSGSVSPRSSWSDATRSPARSVSRSPSPYSR</sequence>
<comment type="caution">
    <text evidence="2">The sequence shown here is derived from an EMBL/GenBank/DDBJ whole genome shotgun (WGS) entry which is preliminary data.</text>
</comment>
<feature type="non-terminal residue" evidence="2">
    <location>
        <position position="1"/>
    </location>
</feature>
<keyword evidence="3" id="KW-1185">Reference proteome</keyword>
<accession>A0AAD8ADM0</accession>
<protein>
    <submittedName>
        <fullName evidence="2">Uncharacterized protein</fullName>
    </submittedName>
</protein>